<feature type="compositionally biased region" description="Basic and acidic residues" evidence="1">
    <location>
        <begin position="250"/>
        <end position="262"/>
    </location>
</feature>
<feature type="region of interest" description="Disordered" evidence="1">
    <location>
        <begin position="229"/>
        <end position="275"/>
    </location>
</feature>
<reference evidence="2" key="1">
    <citation type="submission" date="2022-03" db="EMBL/GenBank/DDBJ databases">
        <authorList>
            <person name="Martin C."/>
        </authorList>
    </citation>
    <scope>NUCLEOTIDE SEQUENCE</scope>
</reference>
<gene>
    <name evidence="2" type="ORF">OFUS_LOCUS25809</name>
</gene>
<evidence type="ECO:0000313" key="2">
    <source>
        <dbReference type="EMBL" id="CAH1802094.1"/>
    </source>
</evidence>
<protein>
    <submittedName>
        <fullName evidence="2">Uncharacterized protein</fullName>
    </submittedName>
</protein>
<dbReference type="AlphaFoldDB" id="A0A8S4Q7B8"/>
<feature type="compositionally biased region" description="Polar residues" evidence="1">
    <location>
        <begin position="263"/>
        <end position="272"/>
    </location>
</feature>
<dbReference type="EMBL" id="CAIIXF020000012">
    <property type="protein sequence ID" value="CAH1802094.1"/>
    <property type="molecule type" value="Genomic_DNA"/>
</dbReference>
<sequence>MQSIYEDVFIATAITRKAKMVYVERCLVMVEDLMSLIQALSSDAIDIVTNLMQSIASLLSRISACLALILDVIRNAAYLEDYLKGVVGCSHTTPPTQVHAEETVKVDDAQEPTPLGNTNDKYSKRSTEDGVAIIYPSHIASRSIEKETTDCIKARSVSRSPKIRMGTRPLRQSPTDVDFFDIDSKIYNTMRRQRLTTMPKIKHGISALKPLTRDAPMLDIHDIPDSNVCSESTPSEIVDMSDSTSITETTPHRTVESKHEANRQNTRQQSPKKSLAKRIRKFLTPKKLITFGRNLKNPYITLANRYCTYIFS</sequence>
<feature type="compositionally biased region" description="Polar residues" evidence="1">
    <location>
        <begin position="229"/>
        <end position="249"/>
    </location>
</feature>
<keyword evidence="3" id="KW-1185">Reference proteome</keyword>
<dbReference type="Proteomes" id="UP000749559">
    <property type="component" value="Unassembled WGS sequence"/>
</dbReference>
<evidence type="ECO:0000256" key="1">
    <source>
        <dbReference type="SAM" id="MobiDB-lite"/>
    </source>
</evidence>
<proteinExistence type="predicted"/>
<evidence type="ECO:0000313" key="3">
    <source>
        <dbReference type="Proteomes" id="UP000749559"/>
    </source>
</evidence>
<accession>A0A8S4Q7B8</accession>
<name>A0A8S4Q7B8_OWEFU</name>
<organism evidence="2 3">
    <name type="scientific">Owenia fusiformis</name>
    <name type="common">Polychaete worm</name>
    <dbReference type="NCBI Taxonomy" id="6347"/>
    <lineage>
        <taxon>Eukaryota</taxon>
        <taxon>Metazoa</taxon>
        <taxon>Spiralia</taxon>
        <taxon>Lophotrochozoa</taxon>
        <taxon>Annelida</taxon>
        <taxon>Polychaeta</taxon>
        <taxon>Sedentaria</taxon>
        <taxon>Canalipalpata</taxon>
        <taxon>Sabellida</taxon>
        <taxon>Oweniida</taxon>
        <taxon>Oweniidae</taxon>
        <taxon>Owenia</taxon>
    </lineage>
</organism>
<comment type="caution">
    <text evidence="2">The sequence shown here is derived from an EMBL/GenBank/DDBJ whole genome shotgun (WGS) entry which is preliminary data.</text>
</comment>